<dbReference type="PANTHER" id="PTHR46068">
    <property type="entry name" value="PROTEIN CBG27172"/>
    <property type="match status" value="1"/>
</dbReference>
<evidence type="ECO:0000313" key="1">
    <source>
        <dbReference type="Proteomes" id="UP000887574"/>
    </source>
</evidence>
<dbReference type="Proteomes" id="UP000887574">
    <property type="component" value="Unplaced"/>
</dbReference>
<sequence length="78" mass="9345">MRISHSSAHRILVKYLGLFPYKLHCRQRTRTVERGQRLDRCRAMKERLANGGHRKVIWSDEKIFTVEQAHNKQNDRLC</sequence>
<dbReference type="WBParaSite" id="jg23225">
    <property type="protein sequence ID" value="jg23225"/>
    <property type="gene ID" value="jg23225"/>
</dbReference>
<dbReference type="AlphaFoldDB" id="A0A915DUY3"/>
<proteinExistence type="predicted"/>
<dbReference type="PANTHER" id="PTHR46068:SF1">
    <property type="entry name" value="TRANSPOSASE IS30-LIKE HTH DOMAIN-CONTAINING PROTEIN"/>
    <property type="match status" value="1"/>
</dbReference>
<keyword evidence="1" id="KW-1185">Reference proteome</keyword>
<protein>
    <submittedName>
        <fullName evidence="2">Transposase</fullName>
    </submittedName>
</protein>
<accession>A0A915DUY3</accession>
<evidence type="ECO:0000313" key="2">
    <source>
        <dbReference type="WBParaSite" id="jg23225"/>
    </source>
</evidence>
<reference evidence="2" key="1">
    <citation type="submission" date="2022-11" db="UniProtKB">
        <authorList>
            <consortium name="WormBaseParasite"/>
        </authorList>
    </citation>
    <scope>IDENTIFICATION</scope>
</reference>
<name>A0A915DUY3_9BILA</name>
<organism evidence="1 2">
    <name type="scientific">Ditylenchus dipsaci</name>
    <dbReference type="NCBI Taxonomy" id="166011"/>
    <lineage>
        <taxon>Eukaryota</taxon>
        <taxon>Metazoa</taxon>
        <taxon>Ecdysozoa</taxon>
        <taxon>Nematoda</taxon>
        <taxon>Chromadorea</taxon>
        <taxon>Rhabditida</taxon>
        <taxon>Tylenchina</taxon>
        <taxon>Tylenchomorpha</taxon>
        <taxon>Sphaerularioidea</taxon>
        <taxon>Anguinidae</taxon>
        <taxon>Anguininae</taxon>
        <taxon>Ditylenchus</taxon>
    </lineage>
</organism>